<dbReference type="OrthoDB" id="4070448at2759"/>
<protein>
    <submittedName>
        <fullName evidence="3">LAME_0C02828g1_1</fullName>
    </submittedName>
</protein>
<dbReference type="Pfam" id="PF08457">
    <property type="entry name" value="Sfi1"/>
    <property type="match status" value="1"/>
</dbReference>
<evidence type="ECO:0000259" key="2">
    <source>
        <dbReference type="Pfam" id="PF10638"/>
    </source>
</evidence>
<feature type="domain" description="Sfi1 spindle body" evidence="1">
    <location>
        <begin position="263"/>
        <end position="393"/>
    </location>
</feature>
<feature type="domain" description="Spindle body associated protein C-terminal" evidence="2">
    <location>
        <begin position="821"/>
        <end position="923"/>
    </location>
</feature>
<dbReference type="InterPro" id="IPR013665">
    <property type="entry name" value="Sfi1_dom"/>
</dbReference>
<accession>A0A1G4IZV9</accession>
<reference evidence="4" key="1">
    <citation type="submission" date="2016-03" db="EMBL/GenBank/DDBJ databases">
        <authorList>
            <person name="Devillers Hugo."/>
        </authorList>
    </citation>
    <scope>NUCLEOTIDE SEQUENCE [LARGE SCALE GENOMIC DNA]</scope>
</reference>
<gene>
    <name evidence="3" type="ORF">LAME_0C02828G</name>
</gene>
<proteinExistence type="predicted"/>
<dbReference type="EMBL" id="LT598479">
    <property type="protein sequence ID" value="SCU82775.1"/>
    <property type="molecule type" value="Genomic_DNA"/>
</dbReference>
<evidence type="ECO:0000313" key="4">
    <source>
        <dbReference type="Proteomes" id="UP000191144"/>
    </source>
</evidence>
<dbReference type="Proteomes" id="UP000191144">
    <property type="component" value="Chromosome C"/>
</dbReference>
<keyword evidence="4" id="KW-1185">Reference proteome</keyword>
<organism evidence="3 4">
    <name type="scientific">Lachancea meyersii CBS 8951</name>
    <dbReference type="NCBI Taxonomy" id="1266667"/>
    <lineage>
        <taxon>Eukaryota</taxon>
        <taxon>Fungi</taxon>
        <taxon>Dikarya</taxon>
        <taxon>Ascomycota</taxon>
        <taxon>Saccharomycotina</taxon>
        <taxon>Saccharomycetes</taxon>
        <taxon>Saccharomycetales</taxon>
        <taxon>Saccharomycetaceae</taxon>
        <taxon>Lachancea</taxon>
    </lineage>
</organism>
<evidence type="ECO:0000259" key="1">
    <source>
        <dbReference type="Pfam" id="PF08457"/>
    </source>
</evidence>
<name>A0A1G4IZV9_9SACH</name>
<evidence type="ECO:0000313" key="3">
    <source>
        <dbReference type="EMBL" id="SCU82775.1"/>
    </source>
</evidence>
<sequence length="959" mass="113349">MDSASGPIDLRYSFQGADDQSTSALINDHLGHSTSSLLKKDIQDLLKDAIVKERRHEDNTSVSIHLQNLPYFYEGREHRMMSLAEASEDTELKQERGAFLFPHLNDSYFQMLFNKTQVLLLRNELSLDFLVILKRYINLLLKDDENPMEDQYVLELQNELDKGLVLTPRIFDLLDVFLSNPSNPLMLLAQLEQRKRKMTLESVFTRWKLLTKVDLNLMQLSLVWNGYIERKYLKVWQHKMVLKCRESQTEADCLLNFKGKSNSFDMWIKRTDAQKVKQDLADVFFLQKYLTILKEESMDRISSINSADLKFRKTYLRRAFSSLKLRSRQRLFEQREASNVKKLYFERLAYKFQRLGSLSDKAMLLAEHLILTPFVNIWKARLAEKSLKMRELAELETLFRDKMALKVVRDVMEWKDRENHAILCLNAIVLRHVLRNVWLKRIEERQALHAYRSQRGFVTMKKLFMAWREQVRHTSEAFSVYERGVVNRSFHLLIRTALMMRLKRRSQEKLLRELFLRWCEVTKFELMVAEFHQKLLKRFWSRKLRGRYRSLIDLSLITVKCRDSLLVREKFGKWSSSVHKADQLSKKADLFRRVTTIAKLKKVLLHSERLEAMSRSYKSQSDSKHKKKFMSIWLSSMRIQLRLKQEIILDQYLTLKENSLARSFMAIWTSRFQYLSLTCTRLADDQRFHVVTTSFFQKAFDRIQLHENWRLVAVKLHNQSTLSNTFENIKLKIGQVSAMQHDLVRLRSERELSFLMNCMNLWTMKQLKCSRNSETVEIFKNRWNRASLRAILLLWREKTASGTTRQSDLAAQTYDERPDQDERGLITPTRIKTSGRITIPGSEKMKQNRMEAMKNHYRRARKAIPSPIRFSEKLDTVTKRRLETNATDLEQRGIPPPPKMDLEKINKKLASRKPTISFKSIPEAKLSPATSPRNLYAPVIDRSLLSQHNVDLDRSPSIR</sequence>
<dbReference type="Pfam" id="PF10638">
    <property type="entry name" value="Sfi1_C"/>
    <property type="match status" value="1"/>
</dbReference>
<dbReference type="AlphaFoldDB" id="A0A1G4IZV9"/>
<dbReference type="InterPro" id="IPR018907">
    <property type="entry name" value="Spindle_body_associated_C_dom"/>
</dbReference>